<evidence type="ECO:0000313" key="2">
    <source>
        <dbReference type="EMBL" id="QJT08901.1"/>
    </source>
</evidence>
<evidence type="ECO:0000256" key="1">
    <source>
        <dbReference type="SAM" id="SignalP"/>
    </source>
</evidence>
<gene>
    <name evidence="3" type="ORF">DQK91_01795</name>
    <name evidence="2" type="ORF">E8L03_08150</name>
</gene>
<dbReference type="Proteomes" id="UP000503251">
    <property type="component" value="Chromosome"/>
</dbReference>
<dbReference type="EMBL" id="CP039543">
    <property type="protein sequence ID" value="QJT08901.1"/>
    <property type="molecule type" value="Genomic_DNA"/>
</dbReference>
<feature type="chain" id="PRO_5030159441" description="SH3 domain-containing protein" evidence="1">
    <location>
        <begin position="36"/>
        <end position="134"/>
    </location>
</feature>
<evidence type="ECO:0008006" key="6">
    <source>
        <dbReference type="Google" id="ProtNLM"/>
    </source>
</evidence>
<dbReference type="AlphaFoldDB" id="A0A6P1ZQ38"/>
<reference evidence="3 4" key="1">
    <citation type="submission" date="2018-06" db="EMBL/GenBank/DDBJ databases">
        <title>Complete genome of Desulfovibrio marinus P48SEP.</title>
        <authorList>
            <person name="Crispim J.S."/>
            <person name="Vidigal P.M.P."/>
            <person name="Silva L.C.F."/>
            <person name="Araujo L.C."/>
            <person name="Laguardia C.N."/>
            <person name="Dias R.S."/>
            <person name="Sousa M.P."/>
            <person name="Paula S.O."/>
            <person name="Silva C."/>
        </authorList>
    </citation>
    <scope>NUCLEOTIDE SEQUENCE [LARGE SCALE GENOMIC DNA]</scope>
    <source>
        <strain evidence="3 4">P48SEP</strain>
    </source>
</reference>
<dbReference type="Proteomes" id="UP000434052">
    <property type="component" value="Unassembled WGS sequence"/>
</dbReference>
<evidence type="ECO:0000313" key="4">
    <source>
        <dbReference type="Proteomes" id="UP000434052"/>
    </source>
</evidence>
<name>A0A6P1ZQ38_9BACT</name>
<proteinExistence type="predicted"/>
<keyword evidence="5" id="KW-1185">Reference proteome</keyword>
<keyword evidence="1" id="KW-0732">Signal</keyword>
<accession>A0A6P1ZQ38</accession>
<dbReference type="EMBL" id="QMIF01000001">
    <property type="protein sequence ID" value="TVM36678.1"/>
    <property type="molecule type" value="Genomic_DNA"/>
</dbReference>
<dbReference type="RefSeq" id="WP_144233719.1">
    <property type="nucleotide sequence ID" value="NZ_CP039543.1"/>
</dbReference>
<organism evidence="3 4">
    <name type="scientific">Oceanidesulfovibrio marinus</name>
    <dbReference type="NCBI Taxonomy" id="370038"/>
    <lineage>
        <taxon>Bacteria</taxon>
        <taxon>Pseudomonadati</taxon>
        <taxon>Thermodesulfobacteriota</taxon>
        <taxon>Desulfovibrionia</taxon>
        <taxon>Desulfovibrionales</taxon>
        <taxon>Desulfovibrionaceae</taxon>
        <taxon>Oceanidesulfovibrio</taxon>
    </lineage>
</organism>
<protein>
    <recommendedName>
        <fullName evidence="6">SH3 domain-containing protein</fullName>
    </recommendedName>
</protein>
<sequence>MPVPLFLRQLSFLQAIALAACMLLAPLCLSQAAWAGDNATELFVPFKPKDDPNRAAYAMGILFRANLADITPGEETQGMVRYPGPLRRLGVRAHAGQKIRIVGMDGGLRMELPNGDAVEGIKGESGYAWRKIEK</sequence>
<reference evidence="2 5" key="2">
    <citation type="submission" date="2019-04" db="EMBL/GenBank/DDBJ databases">
        <title>Isolation and culture of sulfate reducing bacteria from the cold seep of the South China Sea.</title>
        <authorList>
            <person name="Sun C."/>
            <person name="Liu R."/>
        </authorList>
    </citation>
    <scope>NUCLEOTIDE SEQUENCE [LARGE SCALE GENOMIC DNA]</scope>
    <source>
        <strain evidence="2 5">CS1</strain>
    </source>
</reference>
<evidence type="ECO:0000313" key="3">
    <source>
        <dbReference type="EMBL" id="TVM36678.1"/>
    </source>
</evidence>
<dbReference type="OrthoDB" id="9869077at2"/>
<feature type="signal peptide" evidence="1">
    <location>
        <begin position="1"/>
        <end position="35"/>
    </location>
</feature>
<evidence type="ECO:0000313" key="5">
    <source>
        <dbReference type="Proteomes" id="UP000503251"/>
    </source>
</evidence>